<dbReference type="AlphaFoldDB" id="B7JBL4"/>
<dbReference type="Proteomes" id="UP000001362">
    <property type="component" value="Chromosome"/>
</dbReference>
<accession>B7JBL4</accession>
<dbReference type="eggNOG" id="ENOG5032DVQ">
    <property type="taxonomic scope" value="Bacteria"/>
</dbReference>
<dbReference type="KEGG" id="afr:AFE_1757"/>
<sequence length="101" mass="11287">MRRISNLALNQAFPEASGLSGIPLDNQVRIARDTANPYDRDAVGIWLGGHPKTPIGWLYRKDGNRDAVLQKLDTGGEITGHIEQRIRRQGGKPQKVVVFWL</sequence>
<reference evidence="1 2" key="1">
    <citation type="journal article" date="2008" name="BMC Genomics">
        <title>Acidithiobacillus ferrooxidans metabolism: from genome sequence to industrial applications.</title>
        <authorList>
            <person name="Valdes J."/>
            <person name="Pedroso I."/>
            <person name="Quatrini R."/>
            <person name="Dodson R.J."/>
            <person name="Tettelin H."/>
            <person name="Blake R.II."/>
            <person name="Eisen J.A."/>
            <person name="Holmes D.S."/>
        </authorList>
    </citation>
    <scope>NUCLEOTIDE SEQUENCE [LARGE SCALE GENOMIC DNA]</scope>
    <source>
        <strain evidence="2">ATCC 23270 / DSM 14882 / CIP 104768 / NCIMB 8455</strain>
    </source>
</reference>
<proteinExistence type="predicted"/>
<evidence type="ECO:0000313" key="2">
    <source>
        <dbReference type="Proteomes" id="UP000001362"/>
    </source>
</evidence>
<evidence type="ECO:0000313" key="1">
    <source>
        <dbReference type="EMBL" id="ACK79088.1"/>
    </source>
</evidence>
<name>B7JBL4_ACIF2</name>
<dbReference type="Gene3D" id="3.30.70.2330">
    <property type="match status" value="1"/>
</dbReference>
<dbReference type="HOGENOM" id="CLU_2285285_0_0_6"/>
<dbReference type="EMBL" id="CP001219">
    <property type="protein sequence ID" value="ACK79088.1"/>
    <property type="molecule type" value="Genomic_DNA"/>
</dbReference>
<keyword evidence="2" id="KW-1185">Reference proteome</keyword>
<organism evidence="1 2">
    <name type="scientific">Acidithiobacillus ferrooxidans (strain ATCC 23270 / DSM 14882 / CIP 104768 / NCIMB 8455)</name>
    <name type="common">Ferrobacillus ferrooxidans (strain ATCC 23270)</name>
    <dbReference type="NCBI Taxonomy" id="243159"/>
    <lineage>
        <taxon>Bacteria</taxon>
        <taxon>Pseudomonadati</taxon>
        <taxon>Pseudomonadota</taxon>
        <taxon>Acidithiobacillia</taxon>
        <taxon>Acidithiobacillales</taxon>
        <taxon>Acidithiobacillaceae</taxon>
        <taxon>Acidithiobacillus</taxon>
    </lineage>
</organism>
<dbReference type="PaxDb" id="243159-AFE_1757"/>
<gene>
    <name evidence="1" type="ordered locus">AFE_1757</name>
</gene>
<protein>
    <submittedName>
        <fullName evidence="1">Uncharacterized protein</fullName>
    </submittedName>
</protein>